<dbReference type="PANTHER" id="PTHR36302">
    <property type="entry name" value="BLR7088 PROTEIN"/>
    <property type="match status" value="1"/>
</dbReference>
<dbReference type="OrthoDB" id="9796962at2"/>
<dbReference type="InterPro" id="IPR007410">
    <property type="entry name" value="LpqE-like"/>
</dbReference>
<keyword evidence="2" id="KW-0732">Signal</keyword>
<proteinExistence type="predicted"/>
<accession>A0A1G7H3T3</accession>
<evidence type="ECO:0000256" key="2">
    <source>
        <dbReference type="SAM" id="SignalP"/>
    </source>
</evidence>
<dbReference type="InterPro" id="IPR058248">
    <property type="entry name" value="Lxx211020-like"/>
</dbReference>
<dbReference type="STRING" id="521013.SAMN04488567_3063"/>
<dbReference type="Pfam" id="PF04314">
    <property type="entry name" value="PCuAC"/>
    <property type="match status" value="1"/>
</dbReference>
<feature type="chain" id="PRO_5011741206" description="Copper(I)-binding protein" evidence="2">
    <location>
        <begin position="20"/>
        <end position="187"/>
    </location>
</feature>
<protein>
    <recommendedName>
        <fullName evidence="5">Copper(I)-binding protein</fullName>
    </recommendedName>
</protein>
<dbReference type="AlphaFoldDB" id="A0A1G7H3T3"/>
<dbReference type="SUPFAM" id="SSF110087">
    <property type="entry name" value="DR1885-like metal-binding protein"/>
    <property type="match status" value="1"/>
</dbReference>
<gene>
    <name evidence="3" type="ORF">SAMN04488567_3063</name>
</gene>
<dbReference type="InterPro" id="IPR036182">
    <property type="entry name" value="PCuAC_sf"/>
</dbReference>
<evidence type="ECO:0000313" key="4">
    <source>
        <dbReference type="Proteomes" id="UP000198922"/>
    </source>
</evidence>
<name>A0A1G7H3T3_9RHOB</name>
<dbReference type="EMBL" id="FNAT01000005">
    <property type="protein sequence ID" value="SDE95021.1"/>
    <property type="molecule type" value="Genomic_DNA"/>
</dbReference>
<keyword evidence="4" id="KW-1185">Reference proteome</keyword>
<dbReference type="Gene3D" id="2.60.40.1890">
    <property type="entry name" value="PCu(A)C copper chaperone"/>
    <property type="match status" value="1"/>
</dbReference>
<feature type="signal peptide" evidence="2">
    <location>
        <begin position="1"/>
        <end position="19"/>
    </location>
</feature>
<evidence type="ECO:0000313" key="3">
    <source>
        <dbReference type="EMBL" id="SDE95021.1"/>
    </source>
</evidence>
<dbReference type="PANTHER" id="PTHR36302:SF1">
    <property type="entry name" value="COPPER CHAPERONE PCU(A)C"/>
    <property type="match status" value="1"/>
</dbReference>
<sequence length="187" mass="19883">MTILRPLAFLAALAPAAAAAHDYDAGDIAVLHPYAIETPARALTGAGYFEIRNDGETADALIAVEADFPKVMLHDSVEEDGVMKMLPLERIEIAPGETVTLAPGGGAHVMFMGLDGDPFEVDERFPATLVFEQAGEIAVEFVVEPRGSATGHDHMDHDDMEHGTMDHGDMTHDDTAHDAEAGDHGAL</sequence>
<evidence type="ECO:0000256" key="1">
    <source>
        <dbReference type="SAM" id="MobiDB-lite"/>
    </source>
</evidence>
<feature type="compositionally biased region" description="Basic and acidic residues" evidence="1">
    <location>
        <begin position="151"/>
        <end position="187"/>
    </location>
</feature>
<dbReference type="RefSeq" id="WP_090113419.1">
    <property type="nucleotide sequence ID" value="NZ_FNAT01000005.1"/>
</dbReference>
<feature type="region of interest" description="Disordered" evidence="1">
    <location>
        <begin position="148"/>
        <end position="187"/>
    </location>
</feature>
<organism evidence="3 4">
    <name type="scientific">Limimaricola pyoseonensis</name>
    <dbReference type="NCBI Taxonomy" id="521013"/>
    <lineage>
        <taxon>Bacteria</taxon>
        <taxon>Pseudomonadati</taxon>
        <taxon>Pseudomonadota</taxon>
        <taxon>Alphaproteobacteria</taxon>
        <taxon>Rhodobacterales</taxon>
        <taxon>Paracoccaceae</taxon>
        <taxon>Limimaricola</taxon>
    </lineage>
</organism>
<reference evidence="4" key="1">
    <citation type="submission" date="2016-10" db="EMBL/GenBank/DDBJ databases">
        <authorList>
            <person name="Varghese N."/>
            <person name="Submissions S."/>
        </authorList>
    </citation>
    <scope>NUCLEOTIDE SEQUENCE [LARGE SCALE GENOMIC DNA]</scope>
    <source>
        <strain evidence="4">DSM 21424</strain>
    </source>
</reference>
<evidence type="ECO:0008006" key="5">
    <source>
        <dbReference type="Google" id="ProtNLM"/>
    </source>
</evidence>
<dbReference type="Proteomes" id="UP000198922">
    <property type="component" value="Unassembled WGS sequence"/>
</dbReference>